<dbReference type="PANTHER" id="PTHR33164:SF43">
    <property type="entry name" value="HTH-TYPE TRANSCRIPTIONAL REPRESSOR YETL"/>
    <property type="match status" value="1"/>
</dbReference>
<dbReference type="Proteomes" id="UP000305233">
    <property type="component" value="Unassembled WGS sequence"/>
</dbReference>
<feature type="domain" description="HTH marR-type" evidence="5">
    <location>
        <begin position="68"/>
        <end position="199"/>
    </location>
</feature>
<evidence type="ECO:0000256" key="3">
    <source>
        <dbReference type="ARBA" id="ARBA00023163"/>
    </source>
</evidence>
<name>A0A4S5EAD7_9MICC</name>
<keyword evidence="2" id="KW-0238">DNA-binding</keyword>
<keyword evidence="3" id="KW-0804">Transcription</keyword>
<proteinExistence type="predicted"/>
<dbReference type="PANTHER" id="PTHR33164">
    <property type="entry name" value="TRANSCRIPTIONAL REGULATOR, MARR FAMILY"/>
    <property type="match status" value="1"/>
</dbReference>
<dbReference type="GO" id="GO:0003700">
    <property type="term" value="F:DNA-binding transcription factor activity"/>
    <property type="evidence" value="ECO:0007669"/>
    <property type="project" value="InterPro"/>
</dbReference>
<dbReference type="SMART" id="SM00347">
    <property type="entry name" value="HTH_MARR"/>
    <property type="match status" value="1"/>
</dbReference>
<dbReference type="SUPFAM" id="SSF46785">
    <property type="entry name" value="Winged helix' DNA-binding domain"/>
    <property type="match status" value="1"/>
</dbReference>
<dbReference type="GO" id="GO:0006950">
    <property type="term" value="P:response to stress"/>
    <property type="evidence" value="ECO:0007669"/>
    <property type="project" value="TreeGrafter"/>
</dbReference>
<evidence type="ECO:0000256" key="2">
    <source>
        <dbReference type="ARBA" id="ARBA00023125"/>
    </source>
</evidence>
<dbReference type="InterPro" id="IPR039422">
    <property type="entry name" value="MarR/SlyA-like"/>
</dbReference>
<dbReference type="Gene3D" id="1.10.10.10">
    <property type="entry name" value="Winged helix-like DNA-binding domain superfamily/Winged helix DNA-binding domain"/>
    <property type="match status" value="1"/>
</dbReference>
<protein>
    <submittedName>
        <fullName evidence="6">MarR family transcriptional regulator</fullName>
    </submittedName>
</protein>
<keyword evidence="7" id="KW-1185">Reference proteome</keyword>
<dbReference type="EMBL" id="SSWH01000001">
    <property type="protein sequence ID" value="THJ68668.1"/>
    <property type="molecule type" value="Genomic_DNA"/>
</dbReference>
<comment type="caution">
    <text evidence="6">The sequence shown here is derived from an EMBL/GenBank/DDBJ whole genome shotgun (WGS) entry which is preliminary data.</text>
</comment>
<gene>
    <name evidence="6" type="ORF">E8P82_01845</name>
</gene>
<dbReference type="AlphaFoldDB" id="A0A4S5EAD7"/>
<dbReference type="PROSITE" id="PS01117">
    <property type="entry name" value="HTH_MARR_1"/>
    <property type="match status" value="1"/>
</dbReference>
<evidence type="ECO:0000313" key="7">
    <source>
        <dbReference type="Proteomes" id="UP000305233"/>
    </source>
</evidence>
<dbReference type="InterPro" id="IPR000835">
    <property type="entry name" value="HTH_MarR-typ"/>
</dbReference>
<evidence type="ECO:0000313" key="6">
    <source>
        <dbReference type="EMBL" id="THJ68668.1"/>
    </source>
</evidence>
<dbReference type="PRINTS" id="PR00598">
    <property type="entry name" value="HTHMARR"/>
</dbReference>
<dbReference type="InterPro" id="IPR023187">
    <property type="entry name" value="Tscrpt_reg_MarR-type_CS"/>
</dbReference>
<dbReference type="InterPro" id="IPR036388">
    <property type="entry name" value="WH-like_DNA-bd_sf"/>
</dbReference>
<dbReference type="PROSITE" id="PS50995">
    <property type="entry name" value="HTH_MARR_2"/>
    <property type="match status" value="1"/>
</dbReference>
<keyword evidence="1" id="KW-0805">Transcription regulation</keyword>
<sequence length="202" mass="22558">MLRALLHWRTPVTESDRLVRRPIRVSSRTDDQPDASFPGTEGPCGRRAGCVTHHKEVRTPNIVPELNDWSTSRLLTTAARIVEHSWNEKLLSIGVTHAGLTTLVVLEREGTVTGVRLAQLVHVQAQTVGRTLDRLEKRGFVTRLRNSADRRSQRITITPAGREAIERAKNIEHDLMADDGLASQELRDSLATVINELGPKKD</sequence>
<dbReference type="InterPro" id="IPR036390">
    <property type="entry name" value="WH_DNA-bd_sf"/>
</dbReference>
<dbReference type="OrthoDB" id="69852at2"/>
<dbReference type="Pfam" id="PF01047">
    <property type="entry name" value="MarR"/>
    <property type="match status" value="1"/>
</dbReference>
<evidence type="ECO:0000256" key="1">
    <source>
        <dbReference type="ARBA" id="ARBA00023015"/>
    </source>
</evidence>
<feature type="region of interest" description="Disordered" evidence="4">
    <location>
        <begin position="23"/>
        <end position="43"/>
    </location>
</feature>
<organism evidence="6 7">
    <name type="scientific">Arthrobacter echini</name>
    <dbReference type="NCBI Taxonomy" id="1529066"/>
    <lineage>
        <taxon>Bacteria</taxon>
        <taxon>Bacillati</taxon>
        <taxon>Actinomycetota</taxon>
        <taxon>Actinomycetes</taxon>
        <taxon>Micrococcales</taxon>
        <taxon>Micrococcaceae</taxon>
        <taxon>Arthrobacter</taxon>
    </lineage>
</organism>
<reference evidence="6 7" key="1">
    <citation type="submission" date="2019-04" db="EMBL/GenBank/DDBJ databases">
        <authorList>
            <person name="Liu Q."/>
            <person name="Xin Y.-H."/>
        </authorList>
    </citation>
    <scope>NUCLEOTIDE SEQUENCE [LARGE SCALE GENOMIC DNA]</scope>
    <source>
        <strain evidence="6 7">AM23</strain>
    </source>
</reference>
<evidence type="ECO:0000256" key="4">
    <source>
        <dbReference type="SAM" id="MobiDB-lite"/>
    </source>
</evidence>
<accession>A0A4S5EAD7</accession>
<dbReference type="GO" id="GO:0003677">
    <property type="term" value="F:DNA binding"/>
    <property type="evidence" value="ECO:0007669"/>
    <property type="project" value="UniProtKB-KW"/>
</dbReference>
<evidence type="ECO:0000259" key="5">
    <source>
        <dbReference type="PROSITE" id="PS50995"/>
    </source>
</evidence>